<dbReference type="PROSITE" id="PS50102">
    <property type="entry name" value="RRM"/>
    <property type="match status" value="1"/>
</dbReference>
<evidence type="ECO:0000313" key="6">
    <source>
        <dbReference type="EMBL" id="PVU97587.1"/>
    </source>
</evidence>
<dbReference type="GO" id="GO:0005681">
    <property type="term" value="C:spliceosomal complex"/>
    <property type="evidence" value="ECO:0007669"/>
    <property type="project" value="TreeGrafter"/>
</dbReference>
<dbReference type="OrthoDB" id="6275295at2759"/>
<keyword evidence="2" id="KW-0175">Coiled coil</keyword>
<dbReference type="PANTHER" id="PTHR18806">
    <property type="entry name" value="RBM25 PROTEIN"/>
    <property type="match status" value="1"/>
</dbReference>
<name>A0A2T9YZ48_9FUNG</name>
<feature type="region of interest" description="Disordered" evidence="3">
    <location>
        <begin position="1"/>
        <end position="52"/>
    </location>
</feature>
<feature type="domain" description="PWI" evidence="5">
    <location>
        <begin position="477"/>
        <end position="575"/>
    </location>
</feature>
<keyword evidence="1" id="KW-0694">RNA-binding</keyword>
<dbReference type="InterPro" id="IPR002483">
    <property type="entry name" value="PWI_dom"/>
</dbReference>
<dbReference type="SUPFAM" id="SSF54928">
    <property type="entry name" value="RNA-binding domain, RBD"/>
    <property type="match status" value="1"/>
</dbReference>
<dbReference type="Pfam" id="PF01480">
    <property type="entry name" value="PWI"/>
    <property type="match status" value="1"/>
</dbReference>
<reference evidence="6 7" key="1">
    <citation type="journal article" date="2018" name="MBio">
        <title>Comparative Genomics Reveals the Core Gene Toolbox for the Fungus-Insect Symbiosis.</title>
        <authorList>
            <person name="Wang Y."/>
            <person name="Stata M."/>
            <person name="Wang W."/>
            <person name="Stajich J.E."/>
            <person name="White M.M."/>
            <person name="Moncalvo J.M."/>
        </authorList>
    </citation>
    <scope>NUCLEOTIDE SEQUENCE [LARGE SCALE GENOMIC DNA]</scope>
    <source>
        <strain evidence="6 7">AUS-77-4</strain>
    </source>
</reference>
<evidence type="ECO:0008006" key="8">
    <source>
        <dbReference type="Google" id="ProtNLM"/>
    </source>
</evidence>
<evidence type="ECO:0000256" key="3">
    <source>
        <dbReference type="SAM" id="MobiDB-lite"/>
    </source>
</evidence>
<dbReference type="InterPro" id="IPR034268">
    <property type="entry name" value="RBM25_RRM"/>
</dbReference>
<organism evidence="6 7">
    <name type="scientific">Furculomyces boomerangus</name>
    <dbReference type="NCBI Taxonomy" id="61424"/>
    <lineage>
        <taxon>Eukaryota</taxon>
        <taxon>Fungi</taxon>
        <taxon>Fungi incertae sedis</taxon>
        <taxon>Zoopagomycota</taxon>
        <taxon>Kickxellomycotina</taxon>
        <taxon>Harpellomycetes</taxon>
        <taxon>Harpellales</taxon>
        <taxon>Harpellaceae</taxon>
        <taxon>Furculomyces</taxon>
    </lineage>
</organism>
<dbReference type="InterPro" id="IPR012677">
    <property type="entry name" value="Nucleotide-bd_a/b_plait_sf"/>
</dbReference>
<dbReference type="Proteomes" id="UP000245699">
    <property type="component" value="Unassembled WGS sequence"/>
</dbReference>
<feature type="compositionally biased region" description="Basic and acidic residues" evidence="3">
    <location>
        <begin position="274"/>
        <end position="298"/>
    </location>
</feature>
<evidence type="ECO:0000259" key="5">
    <source>
        <dbReference type="PROSITE" id="PS51025"/>
    </source>
</evidence>
<dbReference type="InterPro" id="IPR000504">
    <property type="entry name" value="RRM_dom"/>
</dbReference>
<comment type="caution">
    <text evidence="6">The sequence shown here is derived from an EMBL/GenBank/DDBJ whole genome shotgun (WGS) entry which is preliminary data.</text>
</comment>
<dbReference type="InterPro" id="IPR035979">
    <property type="entry name" value="RBD_domain_sf"/>
</dbReference>
<feature type="region of interest" description="Disordered" evidence="3">
    <location>
        <begin position="232"/>
        <end position="298"/>
    </location>
</feature>
<dbReference type="GO" id="GO:0003729">
    <property type="term" value="F:mRNA binding"/>
    <property type="evidence" value="ECO:0007669"/>
    <property type="project" value="TreeGrafter"/>
</dbReference>
<dbReference type="SMART" id="SM00360">
    <property type="entry name" value="RRM"/>
    <property type="match status" value="1"/>
</dbReference>
<evidence type="ECO:0000259" key="4">
    <source>
        <dbReference type="PROSITE" id="PS50102"/>
    </source>
</evidence>
<dbReference type="AlphaFoldDB" id="A0A2T9YZ48"/>
<dbReference type="InterPro" id="IPR052768">
    <property type="entry name" value="RBM25"/>
</dbReference>
<dbReference type="CDD" id="cd12446">
    <property type="entry name" value="RRM_RBM25"/>
    <property type="match status" value="1"/>
</dbReference>
<dbReference type="SMART" id="SM00311">
    <property type="entry name" value="PWI"/>
    <property type="match status" value="1"/>
</dbReference>
<feature type="compositionally biased region" description="Low complexity" evidence="3">
    <location>
        <begin position="243"/>
        <end position="270"/>
    </location>
</feature>
<dbReference type="EMBL" id="MBFT01000104">
    <property type="protein sequence ID" value="PVU97587.1"/>
    <property type="molecule type" value="Genomic_DNA"/>
</dbReference>
<protein>
    <recommendedName>
        <fullName evidence="8">PWI domain-containing protein</fullName>
    </recommendedName>
</protein>
<dbReference type="Gene3D" id="1.20.1390.10">
    <property type="entry name" value="PWI domain"/>
    <property type="match status" value="1"/>
</dbReference>
<dbReference type="Gene3D" id="3.30.70.330">
    <property type="match status" value="1"/>
</dbReference>
<feature type="compositionally biased region" description="Polar residues" evidence="3">
    <location>
        <begin position="14"/>
        <end position="42"/>
    </location>
</feature>
<keyword evidence="7" id="KW-1185">Reference proteome</keyword>
<dbReference type="STRING" id="61424.A0A2T9YZ48"/>
<evidence type="ECO:0000313" key="7">
    <source>
        <dbReference type="Proteomes" id="UP000245699"/>
    </source>
</evidence>
<accession>A0A2T9YZ48</accession>
<feature type="domain" description="RRM" evidence="4">
    <location>
        <begin position="103"/>
        <end position="178"/>
    </location>
</feature>
<proteinExistence type="predicted"/>
<evidence type="ECO:0000256" key="1">
    <source>
        <dbReference type="PROSITE-ProRule" id="PRU00176"/>
    </source>
</evidence>
<gene>
    <name evidence="6" type="ORF">BB559_001997</name>
</gene>
<dbReference type="PANTHER" id="PTHR18806:SF4">
    <property type="entry name" value="RNA-BINDING PROTEIN 25"/>
    <property type="match status" value="1"/>
</dbReference>
<dbReference type="PROSITE" id="PS51025">
    <property type="entry name" value="PWI"/>
    <property type="match status" value="1"/>
</dbReference>
<sequence>MSGFGQLPHDNQGGFVNQGQQPRSSQFTPGYPQPTVSQSQIPTHGAPLQHAYPNQPQILSQNQYATRPPQFMPPGIPYVPSVIPGYQSRGNTHSLSMSGEKTASLFIGNIPTEMTEKWIETLLGCCGEIQSWKRVIGPNGELKKFGFCEYSTLDDTLRALRLLNSENGEGLELPLSSSGERQKLLVKVDTKTRTLLDKYQESKPVTEYEKHIDGIAKDRIKQLLTELYGQTGGSFDKTHEPELSTSLQNNNEQNETSSNSNVLGSVSNISQKVENTEDSYRQRERRWVTQESSRQKRIEREAERELDLMEKMIEDKKKLAYTLSTWDDRKKEREQKDEYYRNRERWWNKRKSARNYELELDDKDRKLEAEELELARSQNVNLNLAQADSNNHYTATSNSKENQDLGNLKGSESYEKMTLNNNSENIAKQQIVGNKISSGNVNNSNFGTSLNNNAPISSEEKRTILKNLISSIPVDPKELFEYPVRWNHLNEEMLVSKLKPTILKRLGEYLGQEGNSGDDEISELSNYIINHLRNHLSPKILVSELEMVLDEDAPIFVARLWRVLVFETESVAIIQ</sequence>
<feature type="coiled-coil region" evidence="2">
    <location>
        <begin position="353"/>
        <end position="380"/>
    </location>
</feature>
<evidence type="ECO:0000256" key="2">
    <source>
        <dbReference type="SAM" id="Coils"/>
    </source>
</evidence>
<dbReference type="Pfam" id="PF00076">
    <property type="entry name" value="RRM_1"/>
    <property type="match status" value="1"/>
</dbReference>